<dbReference type="EMBL" id="JASBWS010000214">
    <property type="protein sequence ID" value="KAJ9091033.1"/>
    <property type="molecule type" value="Genomic_DNA"/>
</dbReference>
<proteinExistence type="predicted"/>
<protein>
    <submittedName>
        <fullName evidence="1">Uncharacterized protein</fullName>
    </submittedName>
</protein>
<reference evidence="1" key="1">
    <citation type="submission" date="2023-04" db="EMBL/GenBank/DDBJ databases">
        <title>Draft Genome sequencing of Naganishia species isolated from polar environments using Oxford Nanopore Technology.</title>
        <authorList>
            <person name="Leo P."/>
            <person name="Venkateswaran K."/>
        </authorList>
    </citation>
    <scope>NUCLEOTIDE SEQUENCE</scope>
    <source>
        <strain evidence="1">MNA-CCFEE 5262</strain>
    </source>
</reference>
<accession>A0ACC2UW09</accession>
<organism evidence="1 2">
    <name type="scientific">Naganishia adeliensis</name>
    <dbReference type="NCBI Taxonomy" id="92952"/>
    <lineage>
        <taxon>Eukaryota</taxon>
        <taxon>Fungi</taxon>
        <taxon>Dikarya</taxon>
        <taxon>Basidiomycota</taxon>
        <taxon>Agaricomycotina</taxon>
        <taxon>Tremellomycetes</taxon>
        <taxon>Filobasidiales</taxon>
        <taxon>Filobasidiaceae</taxon>
        <taxon>Naganishia</taxon>
    </lineage>
</organism>
<evidence type="ECO:0000313" key="2">
    <source>
        <dbReference type="Proteomes" id="UP001230649"/>
    </source>
</evidence>
<evidence type="ECO:0000313" key="1">
    <source>
        <dbReference type="EMBL" id="KAJ9091033.1"/>
    </source>
</evidence>
<keyword evidence="2" id="KW-1185">Reference proteome</keyword>
<gene>
    <name evidence="1" type="ORF">QFC20_007750</name>
</gene>
<feature type="non-terminal residue" evidence="1">
    <location>
        <position position="1"/>
    </location>
</feature>
<name>A0ACC2UW09_9TREE</name>
<comment type="caution">
    <text evidence="1">The sequence shown here is derived from an EMBL/GenBank/DDBJ whole genome shotgun (WGS) entry which is preliminary data.</text>
</comment>
<dbReference type="Proteomes" id="UP001230649">
    <property type="component" value="Unassembled WGS sequence"/>
</dbReference>
<sequence>HLDKSRLTTSSLKAPETIAPDSNGHWQEWDTKADIWSLGLILHKLIFFRLPYGETESYDELSARIHTYPGFKATRETKTACQKRGLPLGLLTLLEELTNVQPSKRPSLQKVVQKSASIYSQAEAQVSSMSDSGALISRTQLMRAFRNPWRTDKHGVDTPDSKIEDLANSDGASRQVQDAMSQLATIPVSRYAQSGLALFKLCSLLPPFRETLPPPTILYLLILLSIVDLQARSFVVSSTLNACHALGLWWIARC</sequence>